<feature type="transmembrane region" description="Helical" evidence="1">
    <location>
        <begin position="52"/>
        <end position="74"/>
    </location>
</feature>
<sequence>MGRSYKQCLIDAGFVDVKDEMFKTSIGPWAKRSQTQEVGRYIFEHCLLDIDAYILGFIGKVLWGVSLTMMVIAAKINAELHDRKNHLYLLTHFVYGRKPS</sequence>
<dbReference type="STRING" id="2060905.A0A2B7XCY2"/>
<keyword evidence="3" id="KW-1185">Reference proteome</keyword>
<keyword evidence="1" id="KW-1133">Transmembrane helix</keyword>
<reference evidence="2 3" key="1">
    <citation type="submission" date="2017-10" db="EMBL/GenBank/DDBJ databases">
        <title>Comparative genomics in systemic dimorphic fungi from Ajellomycetaceae.</title>
        <authorList>
            <person name="Munoz J.F."/>
            <person name="Mcewen J.G."/>
            <person name="Clay O.K."/>
            <person name="Cuomo C.A."/>
        </authorList>
    </citation>
    <scope>NUCLEOTIDE SEQUENCE [LARGE SCALE GENOMIC DNA]</scope>
    <source>
        <strain evidence="2 3">UAMH130</strain>
    </source>
</reference>
<gene>
    <name evidence="2" type="ORF">GX51_02331</name>
</gene>
<name>A0A2B7XCY2_9EURO</name>
<dbReference type="AlphaFoldDB" id="A0A2B7XCY2"/>
<organism evidence="2 3">
    <name type="scientific">Blastomyces parvus</name>
    <dbReference type="NCBI Taxonomy" id="2060905"/>
    <lineage>
        <taxon>Eukaryota</taxon>
        <taxon>Fungi</taxon>
        <taxon>Dikarya</taxon>
        <taxon>Ascomycota</taxon>
        <taxon>Pezizomycotina</taxon>
        <taxon>Eurotiomycetes</taxon>
        <taxon>Eurotiomycetidae</taxon>
        <taxon>Onygenales</taxon>
        <taxon>Ajellomycetaceae</taxon>
        <taxon>Blastomyces</taxon>
    </lineage>
</organism>
<evidence type="ECO:0000313" key="2">
    <source>
        <dbReference type="EMBL" id="PGH06507.1"/>
    </source>
</evidence>
<dbReference type="OrthoDB" id="2013972at2759"/>
<comment type="caution">
    <text evidence="2">The sequence shown here is derived from an EMBL/GenBank/DDBJ whole genome shotgun (WGS) entry which is preliminary data.</text>
</comment>
<dbReference type="EMBL" id="PDNC01000021">
    <property type="protein sequence ID" value="PGH06507.1"/>
    <property type="molecule type" value="Genomic_DNA"/>
</dbReference>
<protein>
    <submittedName>
        <fullName evidence="2">Uncharacterized protein</fullName>
    </submittedName>
</protein>
<accession>A0A2B7XCY2</accession>
<dbReference type="Proteomes" id="UP000224080">
    <property type="component" value="Unassembled WGS sequence"/>
</dbReference>
<proteinExistence type="predicted"/>
<evidence type="ECO:0000313" key="3">
    <source>
        <dbReference type="Proteomes" id="UP000224080"/>
    </source>
</evidence>
<evidence type="ECO:0000256" key="1">
    <source>
        <dbReference type="SAM" id="Phobius"/>
    </source>
</evidence>
<keyword evidence="1" id="KW-0812">Transmembrane</keyword>
<keyword evidence="1" id="KW-0472">Membrane</keyword>